<evidence type="ECO:0000313" key="2">
    <source>
        <dbReference type="EMBL" id="PRQ55591.1"/>
    </source>
</evidence>
<organism evidence="2 3">
    <name type="scientific">Rosa chinensis</name>
    <name type="common">China rose</name>
    <dbReference type="NCBI Taxonomy" id="74649"/>
    <lineage>
        <taxon>Eukaryota</taxon>
        <taxon>Viridiplantae</taxon>
        <taxon>Streptophyta</taxon>
        <taxon>Embryophyta</taxon>
        <taxon>Tracheophyta</taxon>
        <taxon>Spermatophyta</taxon>
        <taxon>Magnoliopsida</taxon>
        <taxon>eudicotyledons</taxon>
        <taxon>Gunneridae</taxon>
        <taxon>Pentapetalae</taxon>
        <taxon>rosids</taxon>
        <taxon>fabids</taxon>
        <taxon>Rosales</taxon>
        <taxon>Rosaceae</taxon>
        <taxon>Rosoideae</taxon>
        <taxon>Rosoideae incertae sedis</taxon>
        <taxon>Rosa</taxon>
    </lineage>
</organism>
<feature type="compositionally biased region" description="Low complexity" evidence="1">
    <location>
        <begin position="67"/>
        <end position="81"/>
    </location>
</feature>
<dbReference type="AlphaFoldDB" id="A0A2P6SAA1"/>
<keyword evidence="3" id="KW-1185">Reference proteome</keyword>
<accession>A0A2P6SAA1</accession>
<comment type="caution">
    <text evidence="2">The sequence shown here is derived from an EMBL/GenBank/DDBJ whole genome shotgun (WGS) entry which is preliminary data.</text>
</comment>
<proteinExistence type="predicted"/>
<evidence type="ECO:0000313" key="3">
    <source>
        <dbReference type="Proteomes" id="UP000238479"/>
    </source>
</evidence>
<reference evidence="2 3" key="1">
    <citation type="journal article" date="2018" name="Nat. Genet.">
        <title>The Rosa genome provides new insights in the design of modern roses.</title>
        <authorList>
            <person name="Bendahmane M."/>
        </authorList>
    </citation>
    <scope>NUCLEOTIDE SEQUENCE [LARGE SCALE GENOMIC DNA]</scope>
    <source>
        <strain evidence="3">cv. Old Blush</strain>
    </source>
</reference>
<dbReference type="Gramene" id="PRQ55591">
    <property type="protein sequence ID" value="PRQ55591"/>
    <property type="gene ID" value="RchiOBHm_Chr1g0326271"/>
</dbReference>
<sequence length="81" mass="8849">MLFKTTPSSLYFILGTKELTNPNVISLRNPFFDRPRVLGPLPLSSSTQVSPLFLTSPNLISSRDPDPISSSTNPNQSSLSL</sequence>
<name>A0A2P6SAA1_ROSCH</name>
<gene>
    <name evidence="2" type="ORF">RchiOBHm_Chr1g0326271</name>
</gene>
<dbReference type="Proteomes" id="UP000238479">
    <property type="component" value="Chromosome 1"/>
</dbReference>
<feature type="region of interest" description="Disordered" evidence="1">
    <location>
        <begin position="56"/>
        <end position="81"/>
    </location>
</feature>
<dbReference type="EMBL" id="PDCK01000039">
    <property type="protein sequence ID" value="PRQ55591.1"/>
    <property type="molecule type" value="Genomic_DNA"/>
</dbReference>
<protein>
    <submittedName>
        <fullName evidence="2">Uncharacterized protein</fullName>
    </submittedName>
</protein>
<evidence type="ECO:0000256" key="1">
    <source>
        <dbReference type="SAM" id="MobiDB-lite"/>
    </source>
</evidence>